<dbReference type="AlphaFoldDB" id="A0A9P0GUT6"/>
<dbReference type="GO" id="GO:0004867">
    <property type="term" value="F:serine-type endopeptidase inhibitor activity"/>
    <property type="evidence" value="ECO:0007669"/>
    <property type="project" value="UniProtKB-KW"/>
</dbReference>
<dbReference type="Pfam" id="PF00079">
    <property type="entry name" value="Serpin"/>
    <property type="match status" value="1"/>
</dbReference>
<proteinExistence type="inferred from homology"/>
<evidence type="ECO:0000256" key="5">
    <source>
        <dbReference type="SAM" id="Phobius"/>
    </source>
</evidence>
<evidence type="ECO:0000256" key="1">
    <source>
        <dbReference type="ARBA" id="ARBA00009500"/>
    </source>
</evidence>
<keyword evidence="8" id="KW-1185">Reference proteome</keyword>
<dbReference type="InterPro" id="IPR042178">
    <property type="entry name" value="Serpin_sf_1"/>
</dbReference>
<dbReference type="Proteomes" id="UP001153737">
    <property type="component" value="Chromosome 2"/>
</dbReference>
<evidence type="ECO:0000313" key="7">
    <source>
        <dbReference type="EMBL" id="CAH1156244.1"/>
    </source>
</evidence>
<dbReference type="Gene3D" id="3.30.497.10">
    <property type="entry name" value="Antithrombin, subunit I, domain 2"/>
    <property type="match status" value="1"/>
</dbReference>
<feature type="domain" description="Serpin" evidence="6">
    <location>
        <begin position="49"/>
        <end position="406"/>
    </location>
</feature>
<evidence type="ECO:0000256" key="3">
    <source>
        <dbReference type="ARBA" id="ARBA00022900"/>
    </source>
</evidence>
<keyword evidence="3" id="KW-0722">Serine protease inhibitor</keyword>
<dbReference type="EMBL" id="OU896708">
    <property type="protein sequence ID" value="CAH1156244.1"/>
    <property type="molecule type" value="Genomic_DNA"/>
</dbReference>
<dbReference type="SMART" id="SM00093">
    <property type="entry name" value="SERPIN"/>
    <property type="match status" value="1"/>
</dbReference>
<dbReference type="InterPro" id="IPR023795">
    <property type="entry name" value="Serpin_CS"/>
</dbReference>
<evidence type="ECO:0000256" key="4">
    <source>
        <dbReference type="RuleBase" id="RU000411"/>
    </source>
</evidence>
<reference evidence="7" key="2">
    <citation type="submission" date="2022-10" db="EMBL/GenBank/DDBJ databases">
        <authorList>
            <consortium name="ENA_rothamsted_submissions"/>
            <consortium name="culmorum"/>
            <person name="King R."/>
        </authorList>
    </citation>
    <scope>NUCLEOTIDE SEQUENCE</scope>
</reference>
<name>A0A9P0GUT6_PHACE</name>
<dbReference type="InterPro" id="IPR023796">
    <property type="entry name" value="Serpin_dom"/>
</dbReference>
<gene>
    <name evidence="7" type="ORF">PHAECO_LOCUS6316</name>
</gene>
<comment type="similarity">
    <text evidence="1 4">Belongs to the serpin family.</text>
</comment>
<dbReference type="PANTHER" id="PTHR11461">
    <property type="entry name" value="SERINE PROTEASE INHIBITOR, SERPIN"/>
    <property type="match status" value="1"/>
</dbReference>
<dbReference type="Gene3D" id="2.30.39.10">
    <property type="entry name" value="Alpha-1-antitrypsin, domain 1"/>
    <property type="match status" value="1"/>
</dbReference>
<feature type="transmembrane region" description="Helical" evidence="5">
    <location>
        <begin position="21"/>
        <end position="41"/>
    </location>
</feature>
<evidence type="ECO:0000256" key="2">
    <source>
        <dbReference type="ARBA" id="ARBA00022690"/>
    </source>
</evidence>
<keyword evidence="5" id="KW-0812">Transmembrane</keyword>
<keyword evidence="2" id="KW-0646">Protease inhibitor</keyword>
<organism evidence="7 8">
    <name type="scientific">Phaedon cochleariae</name>
    <name type="common">Mustard beetle</name>
    <dbReference type="NCBI Taxonomy" id="80249"/>
    <lineage>
        <taxon>Eukaryota</taxon>
        <taxon>Metazoa</taxon>
        <taxon>Ecdysozoa</taxon>
        <taxon>Arthropoda</taxon>
        <taxon>Hexapoda</taxon>
        <taxon>Insecta</taxon>
        <taxon>Pterygota</taxon>
        <taxon>Neoptera</taxon>
        <taxon>Endopterygota</taxon>
        <taxon>Coleoptera</taxon>
        <taxon>Polyphaga</taxon>
        <taxon>Cucujiformia</taxon>
        <taxon>Chrysomeloidea</taxon>
        <taxon>Chrysomelidae</taxon>
        <taxon>Chrysomelinae</taxon>
        <taxon>Chrysomelini</taxon>
        <taxon>Phaedon</taxon>
    </lineage>
</organism>
<dbReference type="PROSITE" id="PS00284">
    <property type="entry name" value="SERPIN"/>
    <property type="match status" value="1"/>
</dbReference>
<dbReference type="SUPFAM" id="SSF56574">
    <property type="entry name" value="Serpins"/>
    <property type="match status" value="1"/>
</dbReference>
<reference evidence="7" key="1">
    <citation type="submission" date="2022-01" db="EMBL/GenBank/DDBJ databases">
        <authorList>
            <person name="King R."/>
        </authorList>
    </citation>
    <scope>NUCLEOTIDE SEQUENCE</scope>
</reference>
<evidence type="ECO:0000313" key="8">
    <source>
        <dbReference type="Proteomes" id="UP001153737"/>
    </source>
</evidence>
<keyword evidence="5" id="KW-1133">Transmembrane helix</keyword>
<dbReference type="PROSITE" id="PS51257">
    <property type="entry name" value="PROKAR_LIPOPROTEIN"/>
    <property type="match status" value="1"/>
</dbReference>
<protein>
    <recommendedName>
        <fullName evidence="6">Serpin domain-containing protein</fullName>
    </recommendedName>
</protein>
<keyword evidence="5" id="KW-0472">Membrane</keyword>
<dbReference type="PANTHER" id="PTHR11461:SF211">
    <property type="entry name" value="GH10112P-RELATED"/>
    <property type="match status" value="1"/>
</dbReference>
<dbReference type="InterPro" id="IPR000215">
    <property type="entry name" value="Serpin_fam"/>
</dbReference>
<dbReference type="InterPro" id="IPR036186">
    <property type="entry name" value="Serpin_sf"/>
</dbReference>
<evidence type="ECO:0000259" key="6">
    <source>
        <dbReference type="SMART" id="SM00093"/>
    </source>
</evidence>
<dbReference type="InterPro" id="IPR042185">
    <property type="entry name" value="Serpin_sf_2"/>
</dbReference>
<dbReference type="OrthoDB" id="9518664at2759"/>
<dbReference type="GO" id="GO:0005615">
    <property type="term" value="C:extracellular space"/>
    <property type="evidence" value="ECO:0007669"/>
    <property type="project" value="InterPro"/>
</dbReference>
<accession>A0A9P0GUT6</accession>
<sequence length="406" mass="44927">MSQKVNLYLNTKQYRFNMHQLPILLATIACVFAGTPLQQLASGNQRDSANLYRGVARASTGNLIFCPVSAEIVLSLLTEGAAGPTKTELIEGLSLPPNDADRRSAFSELTAELNQNSSSKLLSANRIFIAPAFQIERSFEDIAVSDYRAGIENINFADSSAAAHTINQWVEDHTNNRIQNLISPDSLSGATRMILVNTLYLKGNWARQFKAYLTQPGPFFTSAENSTSVDMMHAQETYRYKHCNSLKAKFLKMDFEDRRISMTFVLPDAKDGLGALENRLEDVLAVNVTDNQRVSVTLPRFSIQSSMDLKPILQQNGIRRVFDPSQANLTGISSSEGLYVDFVVQKAWINVTETGVEAAAATAVGASRNLFTPPPNLMFIADHPFIFFIRHASSNVLLFLGRYSNL</sequence>